<accession>Q0UWD4</accession>
<sequence>MTLDPTASRGSTSEQNTAGQFFSAASSRRVRLGVRQSFLLHKHKLFVGVTHQLPSCRERLRHASNPRHDWPAAFTSSSLNWGEHLRQRTLTLYLTSRPSKKQYPVSSQFGYPCFRGR</sequence>
<reference evidence="3" key="1">
    <citation type="journal article" date="2007" name="Plant Cell">
        <title>Dothideomycete-plant interactions illuminated by genome sequencing and EST analysis of the wheat pathogen Stagonospora nodorum.</title>
        <authorList>
            <person name="Hane J.K."/>
            <person name="Lowe R.G."/>
            <person name="Solomon P.S."/>
            <person name="Tan K.C."/>
            <person name="Schoch C.L."/>
            <person name="Spatafora J.W."/>
            <person name="Crous P.W."/>
            <person name="Kodira C."/>
            <person name="Birren B.W."/>
            <person name="Galagan J.E."/>
            <person name="Torriani S.F."/>
            <person name="McDonald B.A."/>
            <person name="Oliver R.P."/>
        </authorList>
    </citation>
    <scope>NUCLEOTIDE SEQUENCE [LARGE SCALE GENOMIC DNA]</scope>
    <source>
        <strain evidence="3">SN15 / ATCC MYA-4574 / FGSC 10173</strain>
    </source>
</reference>
<dbReference type="InParanoid" id="Q0UWD4"/>
<feature type="compositionally biased region" description="Polar residues" evidence="1">
    <location>
        <begin position="8"/>
        <end position="20"/>
    </location>
</feature>
<dbReference type="KEGG" id="pno:SNOG_03930"/>
<dbReference type="EMBL" id="CH445329">
    <property type="protein sequence ID" value="EAT89135.1"/>
    <property type="molecule type" value="Genomic_DNA"/>
</dbReference>
<dbReference type="Proteomes" id="UP000001055">
    <property type="component" value="Unassembled WGS sequence"/>
</dbReference>
<feature type="region of interest" description="Disordered" evidence="1">
    <location>
        <begin position="1"/>
        <end position="20"/>
    </location>
</feature>
<evidence type="ECO:0000313" key="2">
    <source>
        <dbReference type="EMBL" id="EAT89135.1"/>
    </source>
</evidence>
<dbReference type="RefSeq" id="XP_001794474.1">
    <property type="nucleotide sequence ID" value="XM_001794422.1"/>
</dbReference>
<protein>
    <submittedName>
        <fullName evidence="2">Uncharacterized protein</fullName>
    </submittedName>
</protein>
<gene>
    <name evidence="2" type="ORF">SNOG_03930</name>
</gene>
<organism evidence="2 3">
    <name type="scientific">Phaeosphaeria nodorum (strain SN15 / ATCC MYA-4574 / FGSC 10173)</name>
    <name type="common">Glume blotch fungus</name>
    <name type="synonym">Parastagonospora nodorum</name>
    <dbReference type="NCBI Taxonomy" id="321614"/>
    <lineage>
        <taxon>Eukaryota</taxon>
        <taxon>Fungi</taxon>
        <taxon>Dikarya</taxon>
        <taxon>Ascomycota</taxon>
        <taxon>Pezizomycotina</taxon>
        <taxon>Dothideomycetes</taxon>
        <taxon>Pleosporomycetidae</taxon>
        <taxon>Pleosporales</taxon>
        <taxon>Pleosporineae</taxon>
        <taxon>Phaeosphaeriaceae</taxon>
        <taxon>Parastagonospora</taxon>
    </lineage>
</organism>
<evidence type="ECO:0000313" key="3">
    <source>
        <dbReference type="Proteomes" id="UP000001055"/>
    </source>
</evidence>
<proteinExistence type="predicted"/>
<name>Q0UWD4_PHANO</name>
<dbReference type="GeneID" id="5971337"/>
<evidence type="ECO:0000256" key="1">
    <source>
        <dbReference type="SAM" id="MobiDB-lite"/>
    </source>
</evidence>
<dbReference type="AlphaFoldDB" id="Q0UWD4"/>